<name>A0ABX1DJE7_9FLAO</name>
<gene>
    <name evidence="1" type="ORF">HC176_13175</name>
</gene>
<dbReference type="Gene3D" id="1.10.10.10">
    <property type="entry name" value="Winged helix-like DNA-binding domain superfamily/Winged helix DNA-binding domain"/>
    <property type="match status" value="1"/>
</dbReference>
<keyword evidence="2" id="KW-1185">Reference proteome</keyword>
<dbReference type="Proteomes" id="UP000760545">
    <property type="component" value="Unassembled WGS sequence"/>
</dbReference>
<reference evidence="1 2" key="1">
    <citation type="submission" date="2020-03" db="EMBL/GenBank/DDBJ databases">
        <title>Tamlana sp. nov, isolated from XXX.</title>
        <authorList>
            <person name="Cao W.R."/>
        </authorList>
    </citation>
    <scope>NUCLEOTIDE SEQUENCE [LARGE SCALE GENOMIC DNA]</scope>
    <source>
        <strain evidence="1 2">HST1-43</strain>
    </source>
</reference>
<protein>
    <submittedName>
        <fullName evidence="1">Transcriptional regulator</fullName>
    </submittedName>
</protein>
<organism evidence="1 2">
    <name type="scientific">Tamlana crocina</name>
    <dbReference type="NCBI Taxonomy" id="393006"/>
    <lineage>
        <taxon>Bacteria</taxon>
        <taxon>Pseudomonadati</taxon>
        <taxon>Bacteroidota</taxon>
        <taxon>Flavobacteriia</taxon>
        <taxon>Flavobacteriales</taxon>
        <taxon>Flavobacteriaceae</taxon>
        <taxon>Tamlana</taxon>
    </lineage>
</organism>
<dbReference type="InterPro" id="IPR002481">
    <property type="entry name" value="FUR"/>
</dbReference>
<dbReference type="RefSeq" id="WP_167919034.1">
    <property type="nucleotide sequence ID" value="NZ_JAAVJS010000020.1"/>
</dbReference>
<evidence type="ECO:0000313" key="1">
    <source>
        <dbReference type="EMBL" id="NJX16441.1"/>
    </source>
</evidence>
<proteinExistence type="predicted"/>
<sequence>MGVIRKTQSIDLLLSEFSRNSAAISVTDLTKRLEPKINKSTIYRTLERLEDDGVLHSFLGKSGIKWYAQCHSCTKETHVDSHPHFQCLDCGKVDCLNINVQIPNIANREVVASQVLIQGKCEDCTN</sequence>
<dbReference type="SUPFAM" id="SSF46785">
    <property type="entry name" value="Winged helix' DNA-binding domain"/>
    <property type="match status" value="1"/>
</dbReference>
<evidence type="ECO:0000313" key="2">
    <source>
        <dbReference type="Proteomes" id="UP000760545"/>
    </source>
</evidence>
<comment type="caution">
    <text evidence="1">The sequence shown here is derived from an EMBL/GenBank/DDBJ whole genome shotgun (WGS) entry which is preliminary data.</text>
</comment>
<dbReference type="Pfam" id="PF01475">
    <property type="entry name" value="FUR"/>
    <property type="match status" value="1"/>
</dbReference>
<dbReference type="InterPro" id="IPR036388">
    <property type="entry name" value="WH-like_DNA-bd_sf"/>
</dbReference>
<dbReference type="EMBL" id="JAAVJS010000020">
    <property type="protein sequence ID" value="NJX16441.1"/>
    <property type="molecule type" value="Genomic_DNA"/>
</dbReference>
<dbReference type="InterPro" id="IPR036390">
    <property type="entry name" value="WH_DNA-bd_sf"/>
</dbReference>
<accession>A0ABX1DJE7</accession>